<organism evidence="1 2">
    <name type="scientific">Enterococcus faecium</name>
    <name type="common">Streptococcus faecium</name>
    <dbReference type="NCBI Taxonomy" id="1352"/>
    <lineage>
        <taxon>Bacteria</taxon>
        <taxon>Bacillati</taxon>
        <taxon>Bacillota</taxon>
        <taxon>Bacilli</taxon>
        <taxon>Lactobacillales</taxon>
        <taxon>Enterococcaceae</taxon>
        <taxon>Enterococcus</taxon>
    </lineage>
</organism>
<dbReference type="AlphaFoldDB" id="A0AB73TS55"/>
<evidence type="ECO:0000313" key="2">
    <source>
        <dbReference type="Proteomes" id="UP000249070"/>
    </source>
</evidence>
<name>A0AB73TS55_ENTFC</name>
<dbReference type="Proteomes" id="UP000249070">
    <property type="component" value="Unassembled WGS sequence"/>
</dbReference>
<accession>A0AB73TS55</accession>
<protein>
    <submittedName>
        <fullName evidence="1">Uncharacterized protein</fullName>
    </submittedName>
</protein>
<proteinExistence type="predicted"/>
<dbReference type="EMBL" id="QHGU01000007">
    <property type="protein sequence ID" value="PZM56768.1"/>
    <property type="molecule type" value="Genomic_DNA"/>
</dbReference>
<evidence type="ECO:0000313" key="1">
    <source>
        <dbReference type="EMBL" id="PZM56768.1"/>
    </source>
</evidence>
<sequence>MWKAIFTKFFLLLETKRLFHKLLVNGVQSANPRYSLTKRQNMRNYFSVCFSNNQVKVLIAQPFFV</sequence>
<reference evidence="1 2" key="1">
    <citation type="submission" date="2018-05" db="EMBL/GenBank/DDBJ databases">
        <title>Vancomycin-resistant Enterococcus faecium strain from Chelyabinsk, Russia.</title>
        <authorList>
            <person name="Gostev V."/>
            <person name="Goncharov A."/>
            <person name="Kolodzhieva V."/>
            <person name="Suvorov A."/>
            <person name="Sidorenko S."/>
            <person name="Zueva L."/>
        </authorList>
    </citation>
    <scope>NUCLEOTIDE SEQUENCE [LARGE SCALE GENOMIC DNA]</scope>
    <source>
        <strain evidence="1 2">20</strain>
    </source>
</reference>
<gene>
    <name evidence="1" type="ORF">DKP91_02505</name>
</gene>
<comment type="caution">
    <text evidence="1">The sequence shown here is derived from an EMBL/GenBank/DDBJ whole genome shotgun (WGS) entry which is preliminary data.</text>
</comment>